<dbReference type="RefSeq" id="WP_160358802.1">
    <property type="nucleotide sequence ID" value="NZ_WSRQ01000010.1"/>
</dbReference>
<evidence type="ECO:0000313" key="2">
    <source>
        <dbReference type="Proteomes" id="UP000656077"/>
    </source>
</evidence>
<proteinExistence type="predicted"/>
<name>A0A964RLE4_9CLOT</name>
<dbReference type="EMBL" id="WSRQ01000010">
    <property type="protein sequence ID" value="MVX63707.1"/>
    <property type="molecule type" value="Genomic_DNA"/>
</dbReference>
<dbReference type="PANTHER" id="PTHR30032:SF4">
    <property type="entry name" value="AMIDASE ENHANCER"/>
    <property type="match status" value="1"/>
</dbReference>
<dbReference type="Pfam" id="PF04122">
    <property type="entry name" value="CW_binding_2"/>
    <property type="match status" value="1"/>
</dbReference>
<dbReference type="PANTHER" id="PTHR30032">
    <property type="entry name" value="N-ACETYLMURAMOYL-L-ALANINE AMIDASE-RELATED"/>
    <property type="match status" value="1"/>
</dbReference>
<protein>
    <submittedName>
        <fullName evidence="1">Cell wall-binding repeat-containing protein</fullName>
    </submittedName>
</protein>
<accession>A0A964RLE4</accession>
<dbReference type="AlphaFoldDB" id="A0A964RLE4"/>
<reference evidence="1" key="1">
    <citation type="submission" date="2019-12" db="EMBL/GenBank/DDBJ databases">
        <title>Microbes associate with the intestines of laboratory mice.</title>
        <authorList>
            <person name="Navarre W."/>
            <person name="Wong E."/>
        </authorList>
    </citation>
    <scope>NUCLEOTIDE SEQUENCE</scope>
    <source>
        <strain evidence="1">NM79_F5</strain>
    </source>
</reference>
<gene>
    <name evidence="1" type="ORF">GKZ28_08360</name>
</gene>
<evidence type="ECO:0000313" key="1">
    <source>
        <dbReference type="EMBL" id="MVX63707.1"/>
    </source>
</evidence>
<comment type="caution">
    <text evidence="1">The sequence shown here is derived from an EMBL/GenBank/DDBJ whole genome shotgun (WGS) entry which is preliminary data.</text>
</comment>
<dbReference type="Proteomes" id="UP000656077">
    <property type="component" value="Unassembled WGS sequence"/>
</dbReference>
<dbReference type="InterPro" id="IPR051922">
    <property type="entry name" value="Bact_Sporulation_Assoc"/>
</dbReference>
<dbReference type="GO" id="GO:0030288">
    <property type="term" value="C:outer membrane-bounded periplasmic space"/>
    <property type="evidence" value="ECO:0007669"/>
    <property type="project" value="TreeGrafter"/>
</dbReference>
<organism evidence="1 2">
    <name type="scientific">Clostridium chromiireducens</name>
    <dbReference type="NCBI Taxonomy" id="225345"/>
    <lineage>
        <taxon>Bacteria</taxon>
        <taxon>Bacillati</taxon>
        <taxon>Bacillota</taxon>
        <taxon>Clostridia</taxon>
        <taxon>Eubacteriales</taxon>
        <taxon>Clostridiaceae</taxon>
        <taxon>Clostridium</taxon>
    </lineage>
</organism>
<sequence length="540" mass="62426">MNQYSENCPLTLNTTRICADSPIDTAIEVSKIGFTNMKPNAVILINKNEVFDGIVATPIIHFPINAALLFTDGNNLSKDTLKEIQRLCPKGYKGIHVILVGNISKNIAKELNSYGFKTTHVAGCNHYETACIVPMIRKEFKNILIISGEDYSEGIIAGYWSAHHGDPILYVQKDNIPYCTLETIKKMKNINIYIIGSTKTVSKAVEKKLMQLDNVQCLDRIDGDTPYEVSVNFAKYKDPETEFGWGRNYKEGHAFTFGELNNPMKIIAGVLFAHMGKHTPPLLIEKDKIPKVVERYIKAVKPMPPKDMPMPPFMHGFILGSVKDISYKTQVMIEEIISIDHEMSGMDNKMMDGMKHEMSSMNHEMMDMDNHMMHMHHKMMGMEHEMEDMDDEMHEMMSMHHKMMDMKDGDAMEHSHHMHMHQMCHMCHGENEEHGMMNMHNKMVNMKDEDEMEHPHPMCHMCHGENEDNEMIDMNNEMMNMENGDMMKNSDCMHMHHMEHDEDKENEKKTCKCKHKMSKKNRLENYSINYKTISINEILE</sequence>
<dbReference type="InterPro" id="IPR007253">
    <property type="entry name" value="Cell_wall-bd_2"/>
</dbReference>